<dbReference type="GO" id="GO:0008767">
    <property type="term" value="F:UDP-galactopyranose mutase activity"/>
    <property type="evidence" value="ECO:0007669"/>
    <property type="project" value="UniProtKB-EC"/>
</dbReference>
<protein>
    <submittedName>
        <fullName evidence="7">UDP-galactopyranose mutase</fullName>
        <ecNumber evidence="7">5.4.99.9</ecNumber>
    </submittedName>
</protein>
<evidence type="ECO:0000313" key="7">
    <source>
        <dbReference type="EMBL" id="WED67376.1"/>
    </source>
</evidence>
<dbReference type="EMBL" id="CP119075">
    <property type="protein sequence ID" value="WED67376.1"/>
    <property type="molecule type" value="Genomic_DNA"/>
</dbReference>
<evidence type="ECO:0000256" key="2">
    <source>
        <dbReference type="ARBA" id="ARBA00009321"/>
    </source>
</evidence>
<dbReference type="KEGG" id="slom:PXH66_11000"/>
<dbReference type="Gene3D" id="3.40.50.720">
    <property type="entry name" value="NAD(P)-binding Rossmann-like Domain"/>
    <property type="match status" value="3"/>
</dbReference>
<name>A0AAF0CSV8_9BACT</name>
<dbReference type="SUPFAM" id="SSF51971">
    <property type="entry name" value="Nucleotide-binding domain"/>
    <property type="match status" value="1"/>
</dbReference>
<keyword evidence="4" id="KW-0274">FAD</keyword>
<proteinExistence type="inferred from homology"/>
<comment type="cofactor">
    <cofactor evidence="1">
        <name>FAD</name>
        <dbReference type="ChEBI" id="CHEBI:57692"/>
    </cofactor>
</comment>
<organism evidence="7 8">
    <name type="scientific">Synoicihabitans lomoniglobus</name>
    <dbReference type="NCBI Taxonomy" id="2909285"/>
    <lineage>
        <taxon>Bacteria</taxon>
        <taxon>Pseudomonadati</taxon>
        <taxon>Verrucomicrobiota</taxon>
        <taxon>Opitutia</taxon>
        <taxon>Opitutales</taxon>
        <taxon>Opitutaceae</taxon>
        <taxon>Synoicihabitans</taxon>
    </lineage>
</organism>
<dbReference type="EC" id="5.4.99.9" evidence="7"/>
<reference evidence="7" key="1">
    <citation type="submission" date="2023-03" db="EMBL/GenBank/DDBJ databases">
        <title>Lomoglobus Profundus gen. nov., sp. nov., a novel member of the phylum Verrucomicrobia, isolated from deep-marine sediment of South China Sea.</title>
        <authorList>
            <person name="Ahmad T."/>
            <person name="Ishaq S.E."/>
            <person name="Wang F."/>
        </authorList>
    </citation>
    <scope>NUCLEOTIDE SEQUENCE</scope>
    <source>
        <strain evidence="7">LMO-M01</strain>
    </source>
</reference>
<evidence type="ECO:0000256" key="1">
    <source>
        <dbReference type="ARBA" id="ARBA00001974"/>
    </source>
</evidence>
<feature type="domain" description="UDP-galactopyranose mutase C-terminal" evidence="6">
    <location>
        <begin position="151"/>
        <end position="350"/>
    </location>
</feature>
<evidence type="ECO:0000256" key="4">
    <source>
        <dbReference type="ARBA" id="ARBA00022827"/>
    </source>
</evidence>
<evidence type="ECO:0000259" key="6">
    <source>
        <dbReference type="Pfam" id="PF03275"/>
    </source>
</evidence>
<dbReference type="InterPro" id="IPR004379">
    <property type="entry name" value="UDP-GALP_mutase"/>
</dbReference>
<sequence>MPEYNFLIVGAGFSGAVIARHLATHTNARIEVIDSRDHIGGNCHTARDAATGVMVHTYGPHIFNTRRDDVWNYVNQFAEFGPYTNRVKAHTPQGVFGLPINLLTINQFFGQTFSPAEARAHLASLGDHSIEEPQNFEEQALKFLGRKLYENFFRGYTIKQWGCDPKELPASILKRLPVRFNYDDSYFDCVHQGIPREGYTALIERILDAPRITVNLSRPFDPAERTKYEHVFYTGPIDAFFEHRYGRLGYRTVTFERVDATGDFQGNAVINYTDAKVPYSRVHEHKHFAPWESHEHTVAFQEYSKETQSGDIPYYPKRLKADVELLQRYVELAMQERAVSFVGRLGTYRYLNMDQVIGESLDFAHQAVDALAHGKRVPVFSTAPISSS</sequence>
<dbReference type="RefSeq" id="WP_330931530.1">
    <property type="nucleotide sequence ID" value="NZ_CP119075.1"/>
</dbReference>
<dbReference type="Proteomes" id="UP001218638">
    <property type="component" value="Chromosome"/>
</dbReference>
<evidence type="ECO:0000256" key="3">
    <source>
        <dbReference type="ARBA" id="ARBA00022630"/>
    </source>
</evidence>
<evidence type="ECO:0000256" key="5">
    <source>
        <dbReference type="ARBA" id="ARBA00023235"/>
    </source>
</evidence>
<comment type="similarity">
    <text evidence="2">Belongs to the UDP-galactopyranose/dTDP-fucopyranose mutase family.</text>
</comment>
<keyword evidence="8" id="KW-1185">Reference proteome</keyword>
<keyword evidence="5 7" id="KW-0413">Isomerase</keyword>
<dbReference type="GO" id="GO:0005829">
    <property type="term" value="C:cytosol"/>
    <property type="evidence" value="ECO:0007669"/>
    <property type="project" value="TreeGrafter"/>
</dbReference>
<dbReference type="AlphaFoldDB" id="A0AAF0CSV8"/>
<dbReference type="SUPFAM" id="SSF54373">
    <property type="entry name" value="FAD-linked reductases, C-terminal domain"/>
    <property type="match status" value="1"/>
</dbReference>
<dbReference type="PANTHER" id="PTHR21197">
    <property type="entry name" value="UDP-GALACTOPYRANOSE MUTASE"/>
    <property type="match status" value="1"/>
</dbReference>
<dbReference type="GO" id="GO:0050660">
    <property type="term" value="F:flavin adenine dinucleotide binding"/>
    <property type="evidence" value="ECO:0007669"/>
    <property type="project" value="TreeGrafter"/>
</dbReference>
<dbReference type="Pfam" id="PF03275">
    <property type="entry name" value="GLF"/>
    <property type="match status" value="1"/>
</dbReference>
<dbReference type="PANTHER" id="PTHR21197:SF0">
    <property type="entry name" value="UDP-GALACTOPYRANOSE MUTASE"/>
    <property type="match status" value="1"/>
</dbReference>
<dbReference type="InterPro" id="IPR015899">
    <property type="entry name" value="UDP-GalPyranose_mutase_C"/>
</dbReference>
<accession>A0AAF0CSV8</accession>
<keyword evidence="3" id="KW-0285">Flavoprotein</keyword>
<gene>
    <name evidence="7" type="primary">glf</name>
    <name evidence="7" type="ORF">PXH66_11000</name>
</gene>
<dbReference type="NCBIfam" id="TIGR00031">
    <property type="entry name" value="UDP-GALP_mutase"/>
    <property type="match status" value="1"/>
</dbReference>
<dbReference type="Pfam" id="PF13450">
    <property type="entry name" value="NAD_binding_8"/>
    <property type="match status" value="1"/>
</dbReference>
<evidence type="ECO:0000313" key="8">
    <source>
        <dbReference type="Proteomes" id="UP001218638"/>
    </source>
</evidence>